<dbReference type="PANTHER" id="PTHR13356">
    <property type="entry name" value="OB FOLD NUCLEIC ACID BINDING PROTEIN-RELATED"/>
    <property type="match status" value="1"/>
</dbReference>
<dbReference type="GO" id="GO:0003677">
    <property type="term" value="F:DNA binding"/>
    <property type="evidence" value="ECO:0007669"/>
    <property type="project" value="UniProtKB-KW"/>
</dbReference>
<dbReference type="CDD" id="cd04491">
    <property type="entry name" value="SoSSB_OBF"/>
    <property type="match status" value="2"/>
</dbReference>
<accession>A0A8T5GF06</accession>
<name>A0A8T5GF06_9ARCH</name>
<dbReference type="EMBL" id="JABJNZ010000045">
    <property type="protein sequence ID" value="MBT4870551.1"/>
    <property type="molecule type" value="Genomic_DNA"/>
</dbReference>
<reference evidence="2" key="1">
    <citation type="journal article" date="2021" name="ISME J.">
        <title>Mercury methylation by metabolically versatile and cosmopolitan marine bacteria.</title>
        <authorList>
            <person name="Lin H."/>
            <person name="Ascher D.B."/>
            <person name="Myung Y."/>
            <person name="Lamborg C.H."/>
            <person name="Hallam S.J."/>
            <person name="Gionfriddo C.M."/>
            <person name="Holt K.E."/>
            <person name="Moreau J.W."/>
        </authorList>
    </citation>
    <scope>NUCLEOTIDE SEQUENCE</scope>
    <source>
        <strain evidence="2">SI075_bin30</strain>
    </source>
</reference>
<evidence type="ECO:0000256" key="1">
    <source>
        <dbReference type="ARBA" id="ARBA00023125"/>
    </source>
</evidence>
<gene>
    <name evidence="2" type="ORF">HON47_03190</name>
</gene>
<evidence type="ECO:0008006" key="4">
    <source>
        <dbReference type="Google" id="ProtNLM"/>
    </source>
</evidence>
<evidence type="ECO:0000313" key="2">
    <source>
        <dbReference type="EMBL" id="MBT4870551.1"/>
    </source>
</evidence>
<dbReference type="PANTHER" id="PTHR13356:SF0">
    <property type="entry name" value="SOSS COMPLEX SUBUNIT B HOMOLOG"/>
    <property type="match status" value="1"/>
</dbReference>
<proteinExistence type="predicted"/>
<dbReference type="GO" id="GO:0010212">
    <property type="term" value="P:response to ionizing radiation"/>
    <property type="evidence" value="ECO:0007669"/>
    <property type="project" value="TreeGrafter"/>
</dbReference>
<dbReference type="GO" id="GO:0000724">
    <property type="term" value="P:double-strand break repair via homologous recombination"/>
    <property type="evidence" value="ECO:0007669"/>
    <property type="project" value="TreeGrafter"/>
</dbReference>
<dbReference type="InterPro" id="IPR012340">
    <property type="entry name" value="NA-bd_OB-fold"/>
</dbReference>
<evidence type="ECO:0000313" key="3">
    <source>
        <dbReference type="Proteomes" id="UP000722459"/>
    </source>
</evidence>
<protein>
    <recommendedName>
        <fullName evidence="4">DUF2240 family protein</fullName>
    </recommendedName>
</protein>
<dbReference type="SUPFAM" id="SSF50249">
    <property type="entry name" value="Nucleic acid-binding proteins"/>
    <property type="match status" value="2"/>
</dbReference>
<dbReference type="InterPro" id="IPR051231">
    <property type="entry name" value="SOSS-B"/>
</dbReference>
<dbReference type="AlphaFoldDB" id="A0A8T5GF06"/>
<keyword evidence="1" id="KW-0238">DNA-binding</keyword>
<sequence>MESVEILKEIAQKSGKSEEEVKELIDAKIKKFSGLLTEQGASFMVQKELGLKQETGIESKIGELSDGMKGIDIGGEIKAIFPVKEFEKNGKSGKLKSFILNDDTGEVRITLWNDQVDLYDLSVGSKIKILNAIVSAYNEKKQVGLGFNGSIEITHKKEIEFKELNNIKGGMNNVNIVGRLLRKYPCKEFDSNDKKGKLCNFQFGDGTALLRATAWNEKADEVEKYNEGEIVEIKNGYTKDGMFGVELHLGYSAELTKSEKDIPSVVNILKDSVNEKKINQLVENENVIIDGKVKNLMDGKLFYPVCEKCGKKVSIE</sequence>
<comment type="caution">
    <text evidence="2">The sequence shown here is derived from an EMBL/GenBank/DDBJ whole genome shotgun (WGS) entry which is preliminary data.</text>
</comment>
<dbReference type="Gene3D" id="2.40.50.140">
    <property type="entry name" value="Nucleic acid-binding proteins"/>
    <property type="match status" value="2"/>
</dbReference>
<feature type="non-terminal residue" evidence="2">
    <location>
        <position position="316"/>
    </location>
</feature>
<organism evidence="2 3">
    <name type="scientific">Candidatus Iainarchaeum sp</name>
    <dbReference type="NCBI Taxonomy" id="3101447"/>
    <lineage>
        <taxon>Archaea</taxon>
        <taxon>Candidatus Iainarchaeota</taxon>
        <taxon>Candidatus Iainarchaeia</taxon>
        <taxon>Candidatus Iainarchaeales</taxon>
        <taxon>Candidatus Iainarchaeaceae</taxon>
        <taxon>Candidatus Iainarchaeum</taxon>
    </lineage>
</organism>
<dbReference type="Proteomes" id="UP000722459">
    <property type="component" value="Unassembled WGS sequence"/>
</dbReference>